<dbReference type="RefSeq" id="WP_194704018.1">
    <property type="nucleotide sequence ID" value="NZ_JADKNH010000020.1"/>
</dbReference>
<evidence type="ECO:0000256" key="3">
    <source>
        <dbReference type="ARBA" id="ARBA00022960"/>
    </source>
</evidence>
<reference evidence="7 8" key="1">
    <citation type="submission" date="2020-11" db="EMBL/GenBank/DDBJ databases">
        <title>Fusibacter basophilias sp. nov.</title>
        <authorList>
            <person name="Qiu D."/>
        </authorList>
    </citation>
    <scope>NUCLEOTIDE SEQUENCE [LARGE SCALE GENOMIC DNA]</scope>
    <source>
        <strain evidence="7 8">Q10-2</strain>
    </source>
</reference>
<dbReference type="InterPro" id="IPR001182">
    <property type="entry name" value="FtsW/RodA"/>
</dbReference>
<dbReference type="PANTHER" id="PTHR30474:SF1">
    <property type="entry name" value="PEPTIDOGLYCAN GLYCOSYLTRANSFERASE MRDB"/>
    <property type="match status" value="1"/>
</dbReference>
<organism evidence="7 8">
    <name type="scientific">Fusibacter ferrireducens</name>
    <dbReference type="NCBI Taxonomy" id="2785058"/>
    <lineage>
        <taxon>Bacteria</taxon>
        <taxon>Bacillati</taxon>
        <taxon>Bacillota</taxon>
        <taxon>Clostridia</taxon>
        <taxon>Eubacteriales</taxon>
        <taxon>Eubacteriales Family XII. Incertae Sedis</taxon>
        <taxon>Fusibacter</taxon>
    </lineage>
</organism>
<evidence type="ECO:0000256" key="5">
    <source>
        <dbReference type="ARBA" id="ARBA00023136"/>
    </source>
</evidence>
<feature type="transmembrane region" description="Helical" evidence="6">
    <location>
        <begin position="80"/>
        <end position="102"/>
    </location>
</feature>
<dbReference type="Proteomes" id="UP000614200">
    <property type="component" value="Unassembled WGS sequence"/>
</dbReference>
<feature type="transmembrane region" description="Helical" evidence="6">
    <location>
        <begin position="190"/>
        <end position="207"/>
    </location>
</feature>
<dbReference type="PANTHER" id="PTHR30474">
    <property type="entry name" value="CELL CYCLE PROTEIN"/>
    <property type="match status" value="1"/>
</dbReference>
<evidence type="ECO:0000256" key="2">
    <source>
        <dbReference type="ARBA" id="ARBA00022692"/>
    </source>
</evidence>
<gene>
    <name evidence="7" type="ORF">ISU02_22010</name>
</gene>
<feature type="transmembrane region" description="Helical" evidence="6">
    <location>
        <begin position="213"/>
        <end position="231"/>
    </location>
</feature>
<keyword evidence="5 6" id="KW-0472">Membrane</keyword>
<comment type="caution">
    <text evidence="7">The sequence shown here is derived from an EMBL/GenBank/DDBJ whole genome shotgun (WGS) entry which is preliminary data.</text>
</comment>
<feature type="transmembrane region" description="Helical" evidence="6">
    <location>
        <begin position="114"/>
        <end position="134"/>
    </location>
</feature>
<feature type="transmembrane region" description="Helical" evidence="6">
    <location>
        <begin position="322"/>
        <end position="342"/>
    </location>
</feature>
<evidence type="ECO:0000256" key="6">
    <source>
        <dbReference type="SAM" id="Phobius"/>
    </source>
</evidence>
<keyword evidence="3" id="KW-0133">Cell shape</keyword>
<feature type="transmembrane region" description="Helical" evidence="6">
    <location>
        <begin position="354"/>
        <end position="377"/>
    </location>
</feature>
<name>A0ABR9ZZH6_9FIRM</name>
<feature type="transmembrane region" description="Helical" evidence="6">
    <location>
        <begin position="141"/>
        <end position="158"/>
    </location>
</feature>
<dbReference type="EMBL" id="JADKNH010000020">
    <property type="protein sequence ID" value="MBF4695781.1"/>
    <property type="molecule type" value="Genomic_DNA"/>
</dbReference>
<protein>
    <submittedName>
        <fullName evidence="7">FtsW/RodA/SpoVE family cell cycle protein</fullName>
    </submittedName>
</protein>
<keyword evidence="8" id="KW-1185">Reference proteome</keyword>
<evidence type="ECO:0000256" key="4">
    <source>
        <dbReference type="ARBA" id="ARBA00022989"/>
    </source>
</evidence>
<feature type="transmembrane region" description="Helical" evidence="6">
    <location>
        <begin position="397"/>
        <end position="416"/>
    </location>
</feature>
<keyword evidence="4 6" id="KW-1133">Transmembrane helix</keyword>
<sequence length="447" mass="50571">MQPFEKIREYSRLVCSQIRWEGAREPISKEIENHIMDQRDAYIADGVDETEAIEHALCQMGDPVVIGTQLDRTHRPKAQWGMLLLTMTMVMMGVLIRIFLLSDPLSTSLSRKELISIIIGALCMLTAYFSDFTLIGKYPKFIFAGIVGLSIVVLNTSPMLNGRIYYAASLPLLFQIGFVGILYNAKNKGYLGLFQCGLAFGIMGYITMKIPSLSGLLIFTFTCMVTLFIAIHREWFKVKKQFAYMISFALVSWPFLLIGVINFRSIILRFQMALGNGYIGTNVKQLIMSSRWIGHGYLPPVESTEVFRIPNIDTDFMFTYLIYNYGWLVFIGIVGLIGFFIIKGFKCVVNQKSSLGLLVSLSIMLTYTTQVFWYILWNLGFQGGSPFTLPLLAKGNIALIVNLALIGIMLSVFRTGDIVKDNVQKFSPIEQFISFEEGKLVIDFKRK</sequence>
<evidence type="ECO:0000313" key="8">
    <source>
        <dbReference type="Proteomes" id="UP000614200"/>
    </source>
</evidence>
<dbReference type="NCBIfam" id="NF038403">
    <property type="entry name" value="perm_prefix_1"/>
    <property type="match status" value="1"/>
</dbReference>
<comment type="subcellular location">
    <subcellularLocation>
        <location evidence="1">Membrane</location>
        <topology evidence="1">Multi-pass membrane protein</topology>
    </subcellularLocation>
</comment>
<evidence type="ECO:0000256" key="1">
    <source>
        <dbReference type="ARBA" id="ARBA00004141"/>
    </source>
</evidence>
<dbReference type="InterPro" id="IPR047928">
    <property type="entry name" value="Perm_prefix_1"/>
</dbReference>
<feature type="transmembrane region" description="Helical" evidence="6">
    <location>
        <begin position="164"/>
        <end position="183"/>
    </location>
</feature>
<dbReference type="Pfam" id="PF01098">
    <property type="entry name" value="FTSW_RODA_SPOVE"/>
    <property type="match status" value="1"/>
</dbReference>
<feature type="transmembrane region" description="Helical" evidence="6">
    <location>
        <begin position="243"/>
        <end position="267"/>
    </location>
</feature>
<accession>A0ABR9ZZH6</accession>
<keyword evidence="2 6" id="KW-0812">Transmembrane</keyword>
<proteinExistence type="predicted"/>
<evidence type="ECO:0000313" key="7">
    <source>
        <dbReference type="EMBL" id="MBF4695781.1"/>
    </source>
</evidence>